<sequence>MKKQNSNLIFISWIVAMIATVGSLFFSVIMEFTPCSLCWYQRVAMYPLAIIFLFGVYDEEHYCMKTSIPFTVIGWAIAVYHNLLQWEIIPESASPCLSGVPCSAKWINWFGFISIPFLSLMAFTILLITLVIYYKNKKSMRTTNE</sequence>
<keyword evidence="10" id="KW-0143">Chaperone</keyword>
<keyword evidence="3" id="KW-0813">Transport</keyword>
<keyword evidence="6 12" id="KW-1133">Transmembrane helix</keyword>
<evidence type="ECO:0000256" key="11">
    <source>
        <dbReference type="ARBA" id="ARBA00023284"/>
    </source>
</evidence>
<evidence type="ECO:0000256" key="7">
    <source>
        <dbReference type="ARBA" id="ARBA00023002"/>
    </source>
</evidence>
<dbReference type="Pfam" id="PF02600">
    <property type="entry name" value="DsbB"/>
    <property type="match status" value="1"/>
</dbReference>
<dbReference type="EMBL" id="QDKL01000004">
    <property type="protein sequence ID" value="RZF20413.1"/>
    <property type="molecule type" value="Genomic_DNA"/>
</dbReference>
<keyword evidence="7" id="KW-0560">Oxidoreductase</keyword>
<feature type="transmembrane region" description="Helical" evidence="12">
    <location>
        <begin position="69"/>
        <end position="89"/>
    </location>
</feature>
<feature type="transmembrane region" description="Helical" evidence="12">
    <location>
        <begin position="109"/>
        <end position="134"/>
    </location>
</feature>
<keyword evidence="8 12" id="KW-0472">Membrane</keyword>
<evidence type="ECO:0000313" key="13">
    <source>
        <dbReference type="EMBL" id="RZF20413.1"/>
    </source>
</evidence>
<evidence type="ECO:0000256" key="4">
    <source>
        <dbReference type="ARBA" id="ARBA00022692"/>
    </source>
</evidence>
<keyword evidence="4 12" id="KW-0812">Transmembrane</keyword>
<evidence type="ECO:0000256" key="9">
    <source>
        <dbReference type="ARBA" id="ARBA00023157"/>
    </source>
</evidence>
<comment type="subcellular location">
    <subcellularLocation>
        <location evidence="1">Membrane</location>
        <topology evidence="1">Multi-pass membrane protein</topology>
    </subcellularLocation>
</comment>
<dbReference type="Gene3D" id="1.20.1550.10">
    <property type="entry name" value="DsbB-like"/>
    <property type="match status" value="1"/>
</dbReference>
<evidence type="ECO:0000256" key="12">
    <source>
        <dbReference type="SAM" id="Phobius"/>
    </source>
</evidence>
<keyword evidence="14" id="KW-1185">Reference proteome</keyword>
<comment type="similarity">
    <text evidence="2">Belongs to the DsbB family. BdbC subfamily.</text>
</comment>
<organism evidence="13 14">
    <name type="scientific">Halobacteriovorax vibrionivorans</name>
    <dbReference type="NCBI Taxonomy" id="2152716"/>
    <lineage>
        <taxon>Bacteria</taxon>
        <taxon>Pseudomonadati</taxon>
        <taxon>Bdellovibrionota</taxon>
        <taxon>Bacteriovoracia</taxon>
        <taxon>Bacteriovoracales</taxon>
        <taxon>Halobacteriovoraceae</taxon>
        <taxon>Halobacteriovorax</taxon>
    </lineage>
</organism>
<dbReference type="PIRSF" id="PIRSF036659">
    <property type="entry name" value="BdbC"/>
    <property type="match status" value="1"/>
</dbReference>
<dbReference type="PANTHER" id="PTHR43469:SF1">
    <property type="entry name" value="SPBETA PROPHAGE-DERIVED DISULFIDE BOND FORMATION PROTEIN B"/>
    <property type="match status" value="1"/>
</dbReference>
<gene>
    <name evidence="13" type="ORF">DAY19_14720</name>
</gene>
<evidence type="ECO:0000256" key="3">
    <source>
        <dbReference type="ARBA" id="ARBA00022448"/>
    </source>
</evidence>
<accession>A0ABY0IBR2</accession>
<keyword evidence="5" id="KW-0249">Electron transport</keyword>
<dbReference type="InterPro" id="IPR012187">
    <property type="entry name" value="Disulphide_bond_form_BdbC"/>
</dbReference>
<evidence type="ECO:0000256" key="5">
    <source>
        <dbReference type="ARBA" id="ARBA00022982"/>
    </source>
</evidence>
<dbReference type="Proteomes" id="UP000443582">
    <property type="component" value="Unassembled WGS sequence"/>
</dbReference>
<dbReference type="InterPro" id="IPR023380">
    <property type="entry name" value="DsbB-like_sf"/>
</dbReference>
<protein>
    <submittedName>
        <fullName evidence="13">Disulfide bond formation protein B</fullName>
    </submittedName>
</protein>
<dbReference type="RefSeq" id="WP_115363862.1">
    <property type="nucleotide sequence ID" value="NZ_QDKL01000004.1"/>
</dbReference>
<reference evidence="14" key="1">
    <citation type="journal article" date="2019" name="Int. J. Syst. Evol. Microbiol.">
        <title>Halobacteriovorax valvorus sp. nov., a novel prokaryotic predator isolated from coastal seawater of China.</title>
        <authorList>
            <person name="Chen M.-X."/>
        </authorList>
    </citation>
    <scope>NUCLEOTIDE SEQUENCE [LARGE SCALE GENOMIC DNA]</scope>
    <source>
        <strain evidence="14">BL9</strain>
    </source>
</reference>
<comment type="caution">
    <text evidence="13">The sequence shown here is derived from an EMBL/GenBank/DDBJ whole genome shotgun (WGS) entry which is preliminary data.</text>
</comment>
<keyword evidence="11" id="KW-0676">Redox-active center</keyword>
<proteinExistence type="inferred from homology"/>
<keyword evidence="9" id="KW-1015">Disulfide bond</keyword>
<evidence type="ECO:0000256" key="8">
    <source>
        <dbReference type="ARBA" id="ARBA00023136"/>
    </source>
</evidence>
<feature type="transmembrane region" description="Helical" evidence="12">
    <location>
        <begin position="39"/>
        <end position="57"/>
    </location>
</feature>
<evidence type="ECO:0000256" key="1">
    <source>
        <dbReference type="ARBA" id="ARBA00004141"/>
    </source>
</evidence>
<evidence type="ECO:0000313" key="14">
    <source>
        <dbReference type="Proteomes" id="UP000443582"/>
    </source>
</evidence>
<feature type="transmembrane region" description="Helical" evidence="12">
    <location>
        <begin position="7"/>
        <end position="27"/>
    </location>
</feature>
<dbReference type="InterPro" id="IPR003752">
    <property type="entry name" value="DiS_bond_form_DsbB/BdbC"/>
</dbReference>
<name>A0ABY0IBR2_9BACT</name>
<dbReference type="NCBIfam" id="NF002849">
    <property type="entry name" value="PRK03113.1"/>
    <property type="match status" value="1"/>
</dbReference>
<evidence type="ECO:0000256" key="10">
    <source>
        <dbReference type="ARBA" id="ARBA00023186"/>
    </source>
</evidence>
<evidence type="ECO:0000256" key="6">
    <source>
        <dbReference type="ARBA" id="ARBA00022989"/>
    </source>
</evidence>
<dbReference type="PANTHER" id="PTHR43469">
    <property type="entry name" value="DISULFIDE FORMATION PROTEIN-RELATED"/>
    <property type="match status" value="1"/>
</dbReference>
<dbReference type="HAMAP" id="MF_00287">
    <property type="entry name" value="BdbC"/>
    <property type="match status" value="1"/>
</dbReference>
<dbReference type="SUPFAM" id="SSF158442">
    <property type="entry name" value="DsbB-like"/>
    <property type="match status" value="1"/>
</dbReference>
<evidence type="ECO:0000256" key="2">
    <source>
        <dbReference type="ARBA" id="ARBA00007602"/>
    </source>
</evidence>